<dbReference type="GO" id="GO:0051864">
    <property type="term" value="F:histone H3K36 demethylase activity"/>
    <property type="evidence" value="ECO:0007669"/>
    <property type="project" value="TreeGrafter"/>
</dbReference>
<evidence type="ECO:0000256" key="2">
    <source>
        <dbReference type="ARBA" id="ARBA00022723"/>
    </source>
</evidence>
<dbReference type="InterPro" id="IPR003347">
    <property type="entry name" value="JmjC_dom"/>
</dbReference>
<keyword evidence="3" id="KW-0408">Iron</keyword>
<proteinExistence type="predicted"/>
<dbReference type="AlphaFoldDB" id="A0A8J3P4I0"/>
<dbReference type="SUPFAM" id="SSF51197">
    <property type="entry name" value="Clavaminate synthase-like"/>
    <property type="match status" value="1"/>
</dbReference>
<dbReference type="PROSITE" id="PS51184">
    <property type="entry name" value="JMJC"/>
    <property type="match status" value="1"/>
</dbReference>
<reference evidence="5 6" key="1">
    <citation type="submission" date="2021-01" db="EMBL/GenBank/DDBJ databases">
        <title>Whole genome shotgun sequence of Catellatospora coxensis NBRC 107359.</title>
        <authorList>
            <person name="Komaki H."/>
            <person name="Tamura T."/>
        </authorList>
    </citation>
    <scope>NUCLEOTIDE SEQUENCE [LARGE SCALE GENOMIC DNA]</scope>
    <source>
        <strain evidence="5 6">NBRC 107359</strain>
    </source>
</reference>
<dbReference type="InterPro" id="IPR039994">
    <property type="entry name" value="NO66-like"/>
</dbReference>
<dbReference type="Pfam" id="PF08007">
    <property type="entry name" value="JmjC_2"/>
    <property type="match status" value="1"/>
</dbReference>
<evidence type="ECO:0000313" key="6">
    <source>
        <dbReference type="Proteomes" id="UP000630887"/>
    </source>
</evidence>
<evidence type="ECO:0000256" key="3">
    <source>
        <dbReference type="ARBA" id="ARBA00023004"/>
    </source>
</evidence>
<evidence type="ECO:0000259" key="4">
    <source>
        <dbReference type="PROSITE" id="PS51184"/>
    </source>
</evidence>
<keyword evidence="2" id="KW-0479">Metal-binding</keyword>
<accession>A0A8J3P4I0</accession>
<name>A0A8J3P4I0_9ACTN</name>
<dbReference type="PANTHER" id="PTHR13096">
    <property type="entry name" value="MINA53 MYC INDUCED NUCLEAR ANTIGEN"/>
    <property type="match status" value="1"/>
</dbReference>
<keyword evidence="6" id="KW-1185">Reference proteome</keyword>
<dbReference type="PANTHER" id="PTHR13096:SF8">
    <property type="entry name" value="RIBOSOMAL OXYGENASE 1"/>
    <property type="match status" value="1"/>
</dbReference>
<organism evidence="5 6">
    <name type="scientific">Catellatospora coxensis</name>
    <dbReference type="NCBI Taxonomy" id="310354"/>
    <lineage>
        <taxon>Bacteria</taxon>
        <taxon>Bacillati</taxon>
        <taxon>Actinomycetota</taxon>
        <taxon>Actinomycetes</taxon>
        <taxon>Micromonosporales</taxon>
        <taxon>Micromonosporaceae</taxon>
        <taxon>Catellatospora</taxon>
    </lineage>
</organism>
<dbReference type="Gene3D" id="2.60.120.650">
    <property type="entry name" value="Cupin"/>
    <property type="match status" value="1"/>
</dbReference>
<evidence type="ECO:0000313" key="5">
    <source>
        <dbReference type="EMBL" id="GIG03843.1"/>
    </source>
</evidence>
<dbReference type="SMART" id="SM00558">
    <property type="entry name" value="JmjC"/>
    <property type="match status" value="1"/>
</dbReference>
<sequence length="405" mass="43568">MPDLLDGGAAPDPDRSALRRCVGDPAEFERTHWGRQPLLRRTGRHDDLLDLAAVDELLSERGLRTPFLRIAKAGSVVPAKSFTGGAGLGAEVSDQIRDDRVLEQLAAGATLIFQGLHRVWPPLQSFCLDLSRELGCAVQANAYLTPAGNQGFATHYDTHDVFVLQVAGVKRWQVHEPVHPDPLERQPWGGRADEVAASATGAPYLDHVLEEGELLYLPRGWLHAAAAVDRTSLHLTLGLRRPTRYSIVEALLGLAAEDPQLRAGLPIGLDLSDPVALAPHLSATVSALQDAVAKADADDVARRLRPGQWTAHRPGPIRPVAQAAFADALTADSRVRPRPGLRLAIGQGRIELDDRTVGYPAECDPAVKALLSGAAVRVGDLPGLDEQSQLVLVRRLLREAVVVPA</sequence>
<dbReference type="RefSeq" id="WP_203688315.1">
    <property type="nucleotide sequence ID" value="NZ_BAAALC010000074.1"/>
</dbReference>
<comment type="caution">
    <text evidence="5">The sequence shown here is derived from an EMBL/GenBank/DDBJ whole genome shotgun (WGS) entry which is preliminary data.</text>
</comment>
<evidence type="ECO:0000256" key="1">
    <source>
        <dbReference type="ARBA" id="ARBA00001954"/>
    </source>
</evidence>
<dbReference type="Proteomes" id="UP000630887">
    <property type="component" value="Unassembled WGS sequence"/>
</dbReference>
<dbReference type="EMBL" id="BONI01000004">
    <property type="protein sequence ID" value="GIG03843.1"/>
    <property type="molecule type" value="Genomic_DNA"/>
</dbReference>
<comment type="cofactor">
    <cofactor evidence="1">
        <name>Fe(2+)</name>
        <dbReference type="ChEBI" id="CHEBI:29033"/>
    </cofactor>
</comment>
<protein>
    <recommendedName>
        <fullName evidence="4">JmjC domain-containing protein</fullName>
    </recommendedName>
</protein>
<dbReference type="GO" id="GO:0046872">
    <property type="term" value="F:metal ion binding"/>
    <property type="evidence" value="ECO:0007669"/>
    <property type="project" value="UniProtKB-KW"/>
</dbReference>
<gene>
    <name evidence="5" type="ORF">Cco03nite_05430</name>
</gene>
<feature type="domain" description="JmjC" evidence="4">
    <location>
        <begin position="94"/>
        <end position="256"/>
    </location>
</feature>
<dbReference type="GO" id="GO:0032453">
    <property type="term" value="F:histone H3K4 demethylase activity"/>
    <property type="evidence" value="ECO:0007669"/>
    <property type="project" value="TreeGrafter"/>
</dbReference>